<evidence type="ECO:0000256" key="2">
    <source>
        <dbReference type="ARBA" id="ARBA00010596"/>
    </source>
</evidence>
<feature type="transmembrane region" description="Helical" evidence="7">
    <location>
        <begin position="248"/>
        <end position="268"/>
    </location>
</feature>
<dbReference type="GO" id="GO:0006888">
    <property type="term" value="P:endoplasmic reticulum to Golgi vesicle-mediated transport"/>
    <property type="evidence" value="ECO:0007669"/>
    <property type="project" value="InterPro"/>
</dbReference>
<dbReference type="GO" id="GO:0048280">
    <property type="term" value="P:vesicle fusion with Golgi apparatus"/>
    <property type="evidence" value="ECO:0007669"/>
    <property type="project" value="TreeGrafter"/>
</dbReference>
<keyword evidence="5 7" id="KW-0472">Membrane</keyword>
<dbReference type="AlphaFoldDB" id="A0A6P4YWE3"/>
<dbReference type="KEGG" id="bbel:109467902"/>
<gene>
    <name evidence="9" type="primary">LOC109467902</name>
</gene>
<comment type="subcellular location">
    <subcellularLocation>
        <location evidence="1">Membrane</location>
        <topology evidence="1">Multi-pass membrane protein</topology>
    </subcellularLocation>
</comment>
<feature type="transmembrane region" description="Helical" evidence="7">
    <location>
        <begin position="275"/>
        <end position="298"/>
    </location>
</feature>
<dbReference type="OrthoDB" id="440385at2759"/>
<reference evidence="9" key="1">
    <citation type="submission" date="2025-08" db="UniProtKB">
        <authorList>
            <consortium name="RefSeq"/>
        </authorList>
    </citation>
    <scope>IDENTIFICATION</scope>
    <source>
        <tissue evidence="9">Gonad</tissue>
    </source>
</reference>
<evidence type="ECO:0000256" key="3">
    <source>
        <dbReference type="ARBA" id="ARBA00022692"/>
    </source>
</evidence>
<dbReference type="PANTHER" id="PTHR21236:SF2">
    <property type="entry name" value="PROTEIN YIPF"/>
    <property type="match status" value="1"/>
</dbReference>
<dbReference type="InterPro" id="IPR045231">
    <property type="entry name" value="Yip1/4-like"/>
</dbReference>
<dbReference type="GeneID" id="109467902"/>
<sequence length="322" mass="34263">MEVPIHDTPPIPDTSQPPDNSLGLLEGSQKPPSTTMSGGYGQSPDGFDQGFFQTNYAAGYDDQNQNAGYDGGGQQQYVAYGQQQYTPNQYAAGGYDYSQQQGGYPAQPNIFTPDTSSSYAGYTQDGASPMGQGDPNSFEDEPPLLEGHTSFEDEPPLLEELGINFDHITQKTMTVLNPTKETDASILGDGDLAGPLVFCLMFGSCLLLGGKVHFGYIYGIGGIGCVSLWCLLNMMSLTGVSVWTVASILGYCLLPMVFLSGASIILSLQGVLGQILATLSVGWCSLSASKLFVSALAMHDQQLLVAYPCALLYGVFALLTIF</sequence>
<feature type="compositionally biased region" description="Polar residues" evidence="6">
    <location>
        <begin position="109"/>
        <end position="121"/>
    </location>
</feature>
<protein>
    <submittedName>
        <fullName evidence="9">Protein YIPF5-like isoform X1</fullName>
    </submittedName>
</protein>
<evidence type="ECO:0000256" key="4">
    <source>
        <dbReference type="ARBA" id="ARBA00022989"/>
    </source>
</evidence>
<keyword evidence="3 7" id="KW-0812">Transmembrane</keyword>
<feature type="compositionally biased region" description="Low complexity" evidence="6">
    <location>
        <begin position="91"/>
        <end position="104"/>
    </location>
</feature>
<dbReference type="GO" id="GO:0016020">
    <property type="term" value="C:membrane"/>
    <property type="evidence" value="ECO:0007669"/>
    <property type="project" value="UniProtKB-SubCell"/>
</dbReference>
<evidence type="ECO:0000313" key="8">
    <source>
        <dbReference type="Proteomes" id="UP000515135"/>
    </source>
</evidence>
<dbReference type="RefSeq" id="XP_019621576.1">
    <property type="nucleotide sequence ID" value="XM_019766017.1"/>
</dbReference>
<evidence type="ECO:0000256" key="1">
    <source>
        <dbReference type="ARBA" id="ARBA00004141"/>
    </source>
</evidence>
<accession>A0A6P4YWE3</accession>
<evidence type="ECO:0000256" key="6">
    <source>
        <dbReference type="SAM" id="MobiDB-lite"/>
    </source>
</evidence>
<dbReference type="GO" id="GO:0005802">
    <property type="term" value="C:trans-Golgi network"/>
    <property type="evidence" value="ECO:0007669"/>
    <property type="project" value="TreeGrafter"/>
</dbReference>
<dbReference type="PANTHER" id="PTHR21236">
    <property type="entry name" value="GOLGI MEMBRANE PROTEIN YIP1"/>
    <property type="match status" value="1"/>
</dbReference>
<comment type="similarity">
    <text evidence="2">Belongs to the YIP1 family.</text>
</comment>
<proteinExistence type="inferred from homology"/>
<feature type="transmembrane region" description="Helical" evidence="7">
    <location>
        <begin position="304"/>
        <end position="321"/>
    </location>
</feature>
<evidence type="ECO:0000256" key="7">
    <source>
        <dbReference type="SAM" id="Phobius"/>
    </source>
</evidence>
<feature type="region of interest" description="Disordered" evidence="6">
    <location>
        <begin position="91"/>
        <end position="151"/>
    </location>
</feature>
<evidence type="ECO:0000256" key="5">
    <source>
        <dbReference type="ARBA" id="ARBA00023136"/>
    </source>
</evidence>
<dbReference type="Proteomes" id="UP000515135">
    <property type="component" value="Unplaced"/>
</dbReference>
<name>A0A6P4YWE3_BRABE</name>
<organism evidence="8 9">
    <name type="scientific">Branchiostoma belcheri</name>
    <name type="common">Amphioxus</name>
    <dbReference type="NCBI Taxonomy" id="7741"/>
    <lineage>
        <taxon>Eukaryota</taxon>
        <taxon>Metazoa</taxon>
        <taxon>Chordata</taxon>
        <taxon>Cephalochordata</taxon>
        <taxon>Leptocardii</taxon>
        <taxon>Amphioxiformes</taxon>
        <taxon>Branchiostomatidae</taxon>
        <taxon>Branchiostoma</taxon>
    </lineage>
</organism>
<keyword evidence="8" id="KW-1185">Reference proteome</keyword>
<feature type="transmembrane region" description="Helical" evidence="7">
    <location>
        <begin position="216"/>
        <end position="236"/>
    </location>
</feature>
<evidence type="ECO:0000313" key="9">
    <source>
        <dbReference type="RefSeq" id="XP_019621576.1"/>
    </source>
</evidence>
<feature type="region of interest" description="Disordered" evidence="6">
    <location>
        <begin position="1"/>
        <end position="72"/>
    </location>
</feature>
<keyword evidence="4 7" id="KW-1133">Transmembrane helix</keyword>